<evidence type="ECO:0000259" key="1">
    <source>
        <dbReference type="SMART" id="SM00860"/>
    </source>
</evidence>
<dbReference type="EMBL" id="BBNT01000005">
    <property type="protein sequence ID" value="GAL75380.1"/>
    <property type="molecule type" value="Genomic_DNA"/>
</dbReference>
<dbReference type="InterPro" id="IPR037883">
    <property type="entry name" value="Knr4/Smi1-like_sf"/>
</dbReference>
<feature type="domain" description="Knr4/Smi1-like" evidence="1">
    <location>
        <begin position="35"/>
        <end position="173"/>
    </location>
</feature>
<name>A0A090WED8_NONUL</name>
<dbReference type="InterPro" id="IPR018958">
    <property type="entry name" value="Knr4/Smi1-like_dom"/>
</dbReference>
<reference evidence="2 3" key="1">
    <citation type="journal article" date="2014" name="Genome Announc.">
        <title>Draft Genome Sequences of Marine Flavobacterium Nonlabens Strains NR17, NR24, NR27, NR32, NR33, and Ara13.</title>
        <authorList>
            <person name="Nakanishi M."/>
            <person name="Meirelles P."/>
            <person name="Suzuki R."/>
            <person name="Takatani N."/>
            <person name="Mino S."/>
            <person name="Suda W."/>
            <person name="Oshima K."/>
            <person name="Hattori M."/>
            <person name="Ohkuma M."/>
            <person name="Hosokawa M."/>
            <person name="Miyashita K."/>
            <person name="Thompson F.L."/>
            <person name="Niwa A."/>
            <person name="Sawabe T."/>
            <person name="Sawabe T."/>
        </authorList>
    </citation>
    <scope>NUCLEOTIDE SEQUENCE [LARGE SCALE GENOMIC DNA]</scope>
    <source>
        <strain evidence="3">JCM19275</strain>
    </source>
</reference>
<sequence>MKKLLEQISIKAIELGGESDFSEKQIIESWLGRESATQSDINHLEKRLGVVLPDDYKLFLKMSNGFKATTHVDITFVPTDRVDYLSNFENYNGSLSFYDDMDGYQEISLQFKKSILIGGIEEEQIFLLLPPVGNMEKWRYWQFANWIPGEEEYENLEAHFIDVLDLLEELIEEKDI</sequence>
<dbReference type="SMART" id="SM00860">
    <property type="entry name" value="SMI1_KNR4"/>
    <property type="match status" value="1"/>
</dbReference>
<evidence type="ECO:0000313" key="3">
    <source>
        <dbReference type="Proteomes" id="UP000029647"/>
    </source>
</evidence>
<gene>
    <name evidence="2" type="ORF">JCM19275_1831</name>
</gene>
<dbReference type="Gene3D" id="3.40.1580.10">
    <property type="entry name" value="SMI1/KNR4-like"/>
    <property type="match status" value="1"/>
</dbReference>
<accession>A0A090WED8</accession>
<evidence type="ECO:0000313" key="2">
    <source>
        <dbReference type="EMBL" id="GAL75380.1"/>
    </source>
</evidence>
<proteinExistence type="predicted"/>
<dbReference type="Pfam" id="PF09346">
    <property type="entry name" value="SMI1_KNR4"/>
    <property type="match status" value="1"/>
</dbReference>
<dbReference type="Proteomes" id="UP000029647">
    <property type="component" value="Unassembled WGS sequence"/>
</dbReference>
<protein>
    <recommendedName>
        <fullName evidence="1">Knr4/Smi1-like domain-containing protein</fullName>
    </recommendedName>
</protein>
<dbReference type="AlphaFoldDB" id="A0A090WED8"/>
<organism evidence="2 3">
    <name type="scientific">Nonlabens ulvanivorans</name>
    <name type="common">Persicivirga ulvanivorans</name>
    <dbReference type="NCBI Taxonomy" id="906888"/>
    <lineage>
        <taxon>Bacteria</taxon>
        <taxon>Pseudomonadati</taxon>
        <taxon>Bacteroidota</taxon>
        <taxon>Flavobacteriia</taxon>
        <taxon>Flavobacteriales</taxon>
        <taxon>Flavobacteriaceae</taxon>
        <taxon>Nonlabens</taxon>
    </lineage>
</organism>
<dbReference type="SUPFAM" id="SSF160631">
    <property type="entry name" value="SMI1/KNR4-like"/>
    <property type="match status" value="1"/>
</dbReference>
<comment type="caution">
    <text evidence="2">The sequence shown here is derived from an EMBL/GenBank/DDBJ whole genome shotgun (WGS) entry which is preliminary data.</text>
</comment>